<dbReference type="Gene3D" id="3.30.160.60">
    <property type="entry name" value="Classic Zinc Finger"/>
    <property type="match status" value="3"/>
</dbReference>
<dbReference type="GO" id="GO:0005634">
    <property type="term" value="C:nucleus"/>
    <property type="evidence" value="ECO:0007669"/>
    <property type="project" value="UniProtKB-SubCell"/>
</dbReference>
<evidence type="ECO:0000259" key="8">
    <source>
        <dbReference type="PROSITE" id="PS50157"/>
    </source>
</evidence>
<evidence type="ECO:0000256" key="5">
    <source>
        <dbReference type="ARBA" id="ARBA00022833"/>
    </source>
</evidence>
<keyword evidence="6" id="KW-0539">Nucleus</keyword>
<feature type="domain" description="C2H2-type" evidence="8">
    <location>
        <begin position="80"/>
        <end position="108"/>
    </location>
</feature>
<dbReference type="PANTHER" id="PTHR24394">
    <property type="entry name" value="ZINC FINGER PROTEIN"/>
    <property type="match status" value="1"/>
</dbReference>
<dbReference type="SUPFAM" id="SSF57667">
    <property type="entry name" value="beta-beta-alpha zinc fingers"/>
    <property type="match status" value="2"/>
</dbReference>
<dbReference type="InterPro" id="IPR013087">
    <property type="entry name" value="Znf_C2H2_type"/>
</dbReference>
<feature type="domain" description="C2H2-type" evidence="8">
    <location>
        <begin position="52"/>
        <end position="79"/>
    </location>
</feature>
<dbReference type="PANTHER" id="PTHR24394:SF29">
    <property type="entry name" value="MYONEURIN"/>
    <property type="match status" value="1"/>
</dbReference>
<sequence>MYGVLIYTIQSNYQRHMLTHGDKYVCTVCGKQLNSPRTYKNHMLVHYDKTYHKCDYCGREFKRSKALKTHLILHSGLKPYSCEFCERTFSCRSYCRMHMKLKHPDELAALEASGERAYTTVPRLDELKSFVRSAENLQPVNVRRGRKLQPKSVDIEKYEIEALEDEIVTEHSTLL</sequence>
<keyword evidence="2" id="KW-0479">Metal-binding</keyword>
<feature type="domain" description="C2H2-type" evidence="8">
    <location>
        <begin position="24"/>
        <end position="51"/>
    </location>
</feature>
<reference evidence="9" key="2">
    <citation type="journal article" date="2014" name="BMC Genomics">
        <title>A genomic perspective to assessing quality of mass-reared SIT flies used in Mediterranean fruit fly (Ceratitis capitata) eradication in California.</title>
        <authorList>
            <person name="Calla B."/>
            <person name="Hall B."/>
            <person name="Hou S."/>
            <person name="Geib S.M."/>
        </authorList>
    </citation>
    <scope>NUCLEOTIDE SEQUENCE</scope>
</reference>
<evidence type="ECO:0000256" key="6">
    <source>
        <dbReference type="ARBA" id="ARBA00023242"/>
    </source>
</evidence>
<dbReference type="PROSITE" id="PS50157">
    <property type="entry name" value="ZINC_FINGER_C2H2_2"/>
    <property type="match status" value="3"/>
</dbReference>
<comment type="subcellular location">
    <subcellularLocation>
        <location evidence="1">Nucleus</location>
    </subcellularLocation>
</comment>
<keyword evidence="4 7" id="KW-0863">Zinc-finger</keyword>
<keyword evidence="3" id="KW-0677">Repeat</keyword>
<name>W8AQV0_CERCA</name>
<dbReference type="InterPro" id="IPR036236">
    <property type="entry name" value="Znf_C2H2_sf"/>
</dbReference>
<proteinExistence type="evidence at transcript level"/>
<evidence type="ECO:0000256" key="4">
    <source>
        <dbReference type="ARBA" id="ARBA00022771"/>
    </source>
</evidence>
<evidence type="ECO:0000256" key="1">
    <source>
        <dbReference type="ARBA" id="ARBA00004123"/>
    </source>
</evidence>
<evidence type="ECO:0000256" key="7">
    <source>
        <dbReference type="PROSITE-ProRule" id="PRU00042"/>
    </source>
</evidence>
<dbReference type="Pfam" id="PF00096">
    <property type="entry name" value="zf-C2H2"/>
    <property type="match status" value="2"/>
</dbReference>
<dbReference type="GO" id="GO:0008270">
    <property type="term" value="F:zinc ion binding"/>
    <property type="evidence" value="ECO:0007669"/>
    <property type="project" value="UniProtKB-KW"/>
</dbReference>
<reference evidence="9" key="1">
    <citation type="submission" date="2013-07" db="EMBL/GenBank/DDBJ databases">
        <authorList>
            <person name="Geib S."/>
        </authorList>
    </citation>
    <scope>NUCLEOTIDE SEQUENCE</scope>
</reference>
<keyword evidence="5" id="KW-0862">Zinc</keyword>
<protein>
    <submittedName>
        <fullName evidence="9">Zinc finger protein weckle</fullName>
    </submittedName>
</protein>
<evidence type="ECO:0000256" key="3">
    <source>
        <dbReference type="ARBA" id="ARBA00022737"/>
    </source>
</evidence>
<dbReference type="EMBL" id="GAMC01019668">
    <property type="protein sequence ID" value="JAB86887.1"/>
    <property type="molecule type" value="mRNA"/>
</dbReference>
<dbReference type="OrthoDB" id="6077919at2759"/>
<dbReference type="GO" id="GO:0000981">
    <property type="term" value="F:DNA-binding transcription factor activity, RNA polymerase II-specific"/>
    <property type="evidence" value="ECO:0007669"/>
    <property type="project" value="TreeGrafter"/>
</dbReference>
<dbReference type="PROSITE" id="PS00028">
    <property type="entry name" value="ZINC_FINGER_C2H2_1"/>
    <property type="match status" value="3"/>
</dbReference>
<dbReference type="SMART" id="SM00355">
    <property type="entry name" value="ZnF_C2H2"/>
    <property type="match status" value="3"/>
</dbReference>
<evidence type="ECO:0000313" key="9">
    <source>
        <dbReference type="EMBL" id="JAB86888.1"/>
    </source>
</evidence>
<dbReference type="AlphaFoldDB" id="W8AQV0"/>
<organism evidence="9">
    <name type="scientific">Ceratitis capitata</name>
    <name type="common">Mediterranean fruit fly</name>
    <name type="synonym">Tephritis capitata</name>
    <dbReference type="NCBI Taxonomy" id="7213"/>
    <lineage>
        <taxon>Eukaryota</taxon>
        <taxon>Metazoa</taxon>
        <taxon>Ecdysozoa</taxon>
        <taxon>Arthropoda</taxon>
        <taxon>Hexapoda</taxon>
        <taxon>Insecta</taxon>
        <taxon>Pterygota</taxon>
        <taxon>Neoptera</taxon>
        <taxon>Endopterygota</taxon>
        <taxon>Diptera</taxon>
        <taxon>Brachycera</taxon>
        <taxon>Muscomorpha</taxon>
        <taxon>Tephritoidea</taxon>
        <taxon>Tephritidae</taxon>
        <taxon>Ceratitis</taxon>
        <taxon>Ceratitis</taxon>
    </lineage>
</organism>
<dbReference type="EMBL" id="GAMC01019667">
    <property type="protein sequence ID" value="JAB86888.1"/>
    <property type="molecule type" value="mRNA"/>
</dbReference>
<evidence type="ECO:0000256" key="2">
    <source>
        <dbReference type="ARBA" id="ARBA00022723"/>
    </source>
</evidence>
<accession>W8AQV0</accession>
<gene>
    <name evidence="9" type="primary">WEK</name>
</gene>